<feature type="transmembrane region" description="Helical" evidence="6">
    <location>
        <begin position="208"/>
        <end position="230"/>
    </location>
</feature>
<dbReference type="Pfam" id="PF02080">
    <property type="entry name" value="TrkA_C"/>
    <property type="match status" value="1"/>
</dbReference>
<dbReference type="Gene3D" id="3.30.70.1450">
    <property type="entry name" value="Regulator of K+ conductance, C-terminal domain"/>
    <property type="match status" value="1"/>
</dbReference>
<name>A0A974WGZ2_9BACT</name>
<dbReference type="KEGG" id="fuv:JR347_04640"/>
<dbReference type="InterPro" id="IPR036721">
    <property type="entry name" value="RCK_C_sf"/>
</dbReference>
<dbReference type="Gene3D" id="1.20.1530.20">
    <property type="match status" value="1"/>
</dbReference>
<feature type="transmembrane region" description="Helical" evidence="6">
    <location>
        <begin position="260"/>
        <end position="278"/>
    </location>
</feature>
<dbReference type="PANTHER" id="PTHR43021">
    <property type="entry name" value="NA(+)/H(+) ANTIPORTER-RELATED"/>
    <property type="match status" value="1"/>
</dbReference>
<evidence type="ECO:0000256" key="1">
    <source>
        <dbReference type="ARBA" id="ARBA00004141"/>
    </source>
</evidence>
<dbReference type="Gene3D" id="3.40.50.720">
    <property type="entry name" value="NAD(P)-binding Rossmann-like Domain"/>
    <property type="match status" value="1"/>
</dbReference>
<feature type="transmembrane region" description="Helical" evidence="6">
    <location>
        <begin position="237"/>
        <end position="254"/>
    </location>
</feature>
<dbReference type="InterPro" id="IPR038770">
    <property type="entry name" value="Na+/solute_symporter_sf"/>
</dbReference>
<feature type="transmembrane region" description="Helical" evidence="6">
    <location>
        <begin position="34"/>
        <end position="53"/>
    </location>
</feature>
<evidence type="ECO:0000259" key="7">
    <source>
        <dbReference type="PROSITE" id="PS51202"/>
    </source>
</evidence>
<keyword evidence="9" id="KW-1185">Reference proteome</keyword>
<dbReference type="InterPro" id="IPR006153">
    <property type="entry name" value="Cation/H_exchanger_TM"/>
</dbReference>
<evidence type="ECO:0000256" key="4">
    <source>
        <dbReference type="ARBA" id="ARBA00022989"/>
    </source>
</evidence>
<feature type="domain" description="RCK C-terminal" evidence="7">
    <location>
        <begin position="559"/>
        <end position="640"/>
    </location>
</feature>
<comment type="subcellular location">
    <subcellularLocation>
        <location evidence="1">Membrane</location>
        <topology evidence="1">Multi-pass membrane protein</topology>
    </subcellularLocation>
</comment>
<dbReference type="GO" id="GO:0008324">
    <property type="term" value="F:monoatomic cation transmembrane transporter activity"/>
    <property type="evidence" value="ECO:0007669"/>
    <property type="project" value="InterPro"/>
</dbReference>
<dbReference type="GO" id="GO:1902600">
    <property type="term" value="P:proton transmembrane transport"/>
    <property type="evidence" value="ECO:0007669"/>
    <property type="project" value="InterPro"/>
</dbReference>
<dbReference type="SUPFAM" id="SSF51735">
    <property type="entry name" value="NAD(P)-binding Rossmann-fold domains"/>
    <property type="match status" value="1"/>
</dbReference>
<dbReference type="GO" id="GO:0006813">
    <property type="term" value="P:potassium ion transport"/>
    <property type="evidence" value="ECO:0007669"/>
    <property type="project" value="UniProtKB-KW"/>
</dbReference>
<keyword evidence="5 6" id="KW-0472">Membrane</keyword>
<dbReference type="PROSITE" id="PS51202">
    <property type="entry name" value="RCK_C"/>
    <property type="match status" value="1"/>
</dbReference>
<dbReference type="InterPro" id="IPR036291">
    <property type="entry name" value="NAD(P)-bd_dom_sf"/>
</dbReference>
<evidence type="ECO:0000256" key="6">
    <source>
        <dbReference type="SAM" id="Phobius"/>
    </source>
</evidence>
<dbReference type="GO" id="GO:0016020">
    <property type="term" value="C:membrane"/>
    <property type="evidence" value="ECO:0007669"/>
    <property type="project" value="UniProtKB-SubCell"/>
</dbReference>
<proteinExistence type="predicted"/>
<feature type="transmembrane region" description="Helical" evidence="6">
    <location>
        <begin position="165"/>
        <end position="188"/>
    </location>
</feature>
<sequence>MAILNSIGVLLAFSIVAIAANQIARYFQNIRLPIITGFLVVGVLSGPFVLGLIPSGSVVQLKIINEIALSFIAFAAASELYIKNLRSRLNNIKWLTIGQLGITFTLLVISIFFIEELVPFSANLPWPNRLVIAMLISAIFCARSPSSVIPVINEMRAKGSYTSSVMGTTVLLDFLVIILFAMVLSFGIALYEGADVNIISLVKILFEIAGSIVLGLGFAFLLSLLLAAQLKLPVKGILLLVLGFIIFSVSDFLSYLPEQIWSVSLHLEPLLMCVVAGYRITNFTRYRQEFIKIIHDIGPYIYCAFFTAVGAMLNIQLIYEVLPSALILLALNAVLLFVGTGIGARISKEPPKRTSVYWMAFLTQAGVGLGLVTTVIDTFPEWGQEFATLAISVIIMNQLIGPPLFKWAITKVGENHERATIPTFDGIRDAIVIGFESQSVALARQLKSHGWEVKLATRKQDLNSDEFPDVDIRVVERLDLEALKSLDAKKSEAIVLMLTDEENLRLCEMIYENIGTKDVVVRLNQRYNFDKFHKLGALIVDPSTAMVSLMDHFVRSPQATSLLLGMQEGQDTLDLQVLNKDLFGIPLRDLRLPSDIIILSIRRKGQMIISHGYTRLRKGDWVTMVGSNESLKKMTLLFDSSN</sequence>
<feature type="transmembrane region" description="Helical" evidence="6">
    <location>
        <begin position="6"/>
        <end position="27"/>
    </location>
</feature>
<keyword evidence="2" id="KW-0813">Transport</keyword>
<dbReference type="SUPFAM" id="SSF116726">
    <property type="entry name" value="TrkA C-terminal domain-like"/>
    <property type="match status" value="1"/>
</dbReference>
<dbReference type="Pfam" id="PF00999">
    <property type="entry name" value="Na_H_Exchanger"/>
    <property type="match status" value="1"/>
</dbReference>
<evidence type="ECO:0000256" key="5">
    <source>
        <dbReference type="ARBA" id="ARBA00023136"/>
    </source>
</evidence>
<dbReference type="InterPro" id="IPR003148">
    <property type="entry name" value="RCK_N"/>
</dbReference>
<feature type="transmembrane region" description="Helical" evidence="6">
    <location>
        <begin position="299"/>
        <end position="319"/>
    </location>
</feature>
<dbReference type="RefSeq" id="WP_205722883.1">
    <property type="nucleotide sequence ID" value="NZ_CP070608.1"/>
</dbReference>
<keyword evidence="2" id="KW-0630">Potassium</keyword>
<evidence type="ECO:0000313" key="8">
    <source>
        <dbReference type="EMBL" id="QSE98369.1"/>
    </source>
</evidence>
<dbReference type="PANTHER" id="PTHR43021:SF2">
    <property type="entry name" value="CATION_H+ EXCHANGER DOMAIN-CONTAINING PROTEIN"/>
    <property type="match status" value="1"/>
</dbReference>
<evidence type="ECO:0000256" key="3">
    <source>
        <dbReference type="ARBA" id="ARBA00022692"/>
    </source>
</evidence>
<feature type="transmembrane region" description="Helical" evidence="6">
    <location>
        <begin position="94"/>
        <end position="114"/>
    </location>
</feature>
<keyword evidence="2" id="KW-0406">Ion transport</keyword>
<dbReference type="InterPro" id="IPR006037">
    <property type="entry name" value="RCK_C"/>
</dbReference>
<dbReference type="AlphaFoldDB" id="A0A974WGZ2"/>
<keyword evidence="4 6" id="KW-1133">Transmembrane helix</keyword>
<dbReference type="Proteomes" id="UP000662783">
    <property type="component" value="Chromosome"/>
</dbReference>
<accession>A0A974WGZ2</accession>
<dbReference type="GO" id="GO:0015297">
    <property type="term" value="F:antiporter activity"/>
    <property type="evidence" value="ECO:0007669"/>
    <property type="project" value="InterPro"/>
</dbReference>
<gene>
    <name evidence="8" type="ORF">JR347_04640</name>
</gene>
<feature type="transmembrane region" description="Helical" evidence="6">
    <location>
        <begin position="356"/>
        <end position="376"/>
    </location>
</feature>
<protein>
    <submittedName>
        <fullName evidence="8">Cation:proton antiporter</fullName>
    </submittedName>
</protein>
<dbReference type="EMBL" id="CP070608">
    <property type="protein sequence ID" value="QSE98369.1"/>
    <property type="molecule type" value="Genomic_DNA"/>
</dbReference>
<organism evidence="8 9">
    <name type="scientific">Fulvivirga lutea</name>
    <dbReference type="NCBI Taxonomy" id="2810512"/>
    <lineage>
        <taxon>Bacteria</taxon>
        <taxon>Pseudomonadati</taxon>
        <taxon>Bacteroidota</taxon>
        <taxon>Cytophagia</taxon>
        <taxon>Cytophagales</taxon>
        <taxon>Fulvivirgaceae</taxon>
        <taxon>Fulvivirga</taxon>
    </lineage>
</organism>
<keyword evidence="2" id="KW-0633">Potassium transport</keyword>
<feature type="transmembrane region" description="Helical" evidence="6">
    <location>
        <begin position="382"/>
        <end position="401"/>
    </location>
</feature>
<feature type="transmembrane region" description="Helical" evidence="6">
    <location>
        <begin position="325"/>
        <end position="344"/>
    </location>
</feature>
<dbReference type="Pfam" id="PF02254">
    <property type="entry name" value="TrkA_N"/>
    <property type="match status" value="1"/>
</dbReference>
<evidence type="ECO:0000256" key="2">
    <source>
        <dbReference type="ARBA" id="ARBA00022538"/>
    </source>
</evidence>
<evidence type="ECO:0000313" key="9">
    <source>
        <dbReference type="Proteomes" id="UP000662783"/>
    </source>
</evidence>
<feature type="transmembrane region" description="Helical" evidence="6">
    <location>
        <begin position="126"/>
        <end position="144"/>
    </location>
</feature>
<keyword evidence="3 6" id="KW-0812">Transmembrane</keyword>
<reference evidence="8" key="1">
    <citation type="submission" date="2021-02" db="EMBL/GenBank/DDBJ databases">
        <title>Fulvivirga sp. S481 isolated from sea water.</title>
        <authorList>
            <person name="Bae S.S."/>
            <person name="Baek K."/>
        </authorList>
    </citation>
    <scope>NUCLEOTIDE SEQUENCE</scope>
    <source>
        <strain evidence="8">S481</strain>
    </source>
</reference>